<comment type="similarity">
    <text evidence="2 12">Belongs to the alternative oxidase family.</text>
</comment>
<keyword evidence="4 12" id="KW-0679">Respiratory chain</keyword>
<dbReference type="Proteomes" id="UP001150569">
    <property type="component" value="Unassembled WGS sequence"/>
</dbReference>
<dbReference type="EMBL" id="JANBPT010000765">
    <property type="protein sequence ID" value="KAJ1913247.1"/>
    <property type="molecule type" value="Genomic_DNA"/>
</dbReference>
<keyword evidence="5 12" id="KW-0812">Transmembrane</keyword>
<evidence type="ECO:0000256" key="1">
    <source>
        <dbReference type="ARBA" id="ARBA00004370"/>
    </source>
</evidence>
<dbReference type="GO" id="GO:0046872">
    <property type="term" value="F:metal ion binding"/>
    <property type="evidence" value="ECO:0007669"/>
    <property type="project" value="UniProtKB-UniRule"/>
</dbReference>
<keyword evidence="10 12" id="KW-0408">Iron</keyword>
<dbReference type="PANTHER" id="PTHR31803:SF3">
    <property type="entry name" value="ALTERNATIVE OXIDASE"/>
    <property type="match status" value="1"/>
</dbReference>
<evidence type="ECO:0000256" key="8">
    <source>
        <dbReference type="ARBA" id="ARBA00022989"/>
    </source>
</evidence>
<protein>
    <recommendedName>
        <fullName evidence="12">Alternative oxidase</fullName>
        <ecNumber evidence="12">1.-.-.-</ecNumber>
    </recommendedName>
</protein>
<name>A0A9W8DLD6_9FUNG</name>
<dbReference type="Gene3D" id="1.20.1260.140">
    <property type="entry name" value="Alternative oxidase"/>
    <property type="match status" value="1"/>
</dbReference>
<dbReference type="GO" id="GO:0098803">
    <property type="term" value="C:respiratory chain complex"/>
    <property type="evidence" value="ECO:0007669"/>
    <property type="project" value="UniProtKB-UniRule"/>
</dbReference>
<evidence type="ECO:0000256" key="7">
    <source>
        <dbReference type="ARBA" id="ARBA00022982"/>
    </source>
</evidence>
<sequence>MNTFTCTHLLRPAANRTQLAHATAVARGFSRLATAGHLRPAMGLGALHTARAFSLFSRNAAADSKATPYGQQQRPTEDPPSLRQHKERLRAEQDQAQSQAEALRLGSKHHLSVDTTRSPGIEMPPELQHSNIPMPIRDDFLADRPLKTADLEHLEIYPTSHREPNDWADRIALTTVKLLRLPTDVFFRRKYVHRAVMLETVAAVPGMVGAMLRHLRSLRRLRHDGGWISHLLHEAENERMHLMTWMRVCQPSWFDRLLVILVQGFFFNAFTTLYMVSPRTAHRVVGYLEEEAVISYTSFLNEIDAGRIENVPAPEIAVQYWNLDPKTATLRDVVLAVRADEALHRDTNHHFADRLITQKEDLHETLRTADWRRAHERTPKVTADAADVFPKSAATSSDQ</sequence>
<comment type="subcellular location">
    <subcellularLocation>
        <location evidence="1">Membrane</location>
    </subcellularLocation>
</comment>
<reference evidence="14" key="1">
    <citation type="submission" date="2022-07" db="EMBL/GenBank/DDBJ databases">
        <title>Phylogenomic reconstructions and comparative analyses of Kickxellomycotina fungi.</title>
        <authorList>
            <person name="Reynolds N.K."/>
            <person name="Stajich J.E."/>
            <person name="Barry K."/>
            <person name="Grigoriev I.V."/>
            <person name="Crous P."/>
            <person name="Smith M.E."/>
        </authorList>
    </citation>
    <scope>NUCLEOTIDE SEQUENCE</scope>
    <source>
        <strain evidence="14">RSA 861</strain>
    </source>
</reference>
<feature type="region of interest" description="Disordered" evidence="13">
    <location>
        <begin position="63"/>
        <end position="133"/>
    </location>
</feature>
<gene>
    <name evidence="14" type="primary">AOX2_2</name>
    <name evidence="14" type="ORF">IWQ60_009289</name>
</gene>
<dbReference type="InterPro" id="IPR002680">
    <property type="entry name" value="AOX"/>
</dbReference>
<dbReference type="EC" id="1.-.-.-" evidence="12"/>
<dbReference type="GO" id="GO:0005739">
    <property type="term" value="C:mitochondrion"/>
    <property type="evidence" value="ECO:0007669"/>
    <property type="project" value="TreeGrafter"/>
</dbReference>
<keyword evidence="7 12" id="KW-0249">Electron transport</keyword>
<evidence type="ECO:0000313" key="14">
    <source>
        <dbReference type="EMBL" id="KAJ1913247.1"/>
    </source>
</evidence>
<comment type="cofactor">
    <cofactor evidence="12">
        <name>Fe cation</name>
        <dbReference type="ChEBI" id="CHEBI:24875"/>
    </cofactor>
    <text evidence="12">Binds 2 iron ions per subunit.</text>
</comment>
<dbReference type="GO" id="GO:0009916">
    <property type="term" value="F:alternative oxidase activity"/>
    <property type="evidence" value="ECO:0007669"/>
    <property type="project" value="UniProtKB-UniRule"/>
</dbReference>
<evidence type="ECO:0000313" key="15">
    <source>
        <dbReference type="Proteomes" id="UP001150569"/>
    </source>
</evidence>
<dbReference type="GO" id="GO:0010230">
    <property type="term" value="P:alternative respiration"/>
    <property type="evidence" value="ECO:0007669"/>
    <property type="project" value="TreeGrafter"/>
</dbReference>
<dbReference type="AlphaFoldDB" id="A0A9W8DLD6"/>
<evidence type="ECO:0000256" key="4">
    <source>
        <dbReference type="ARBA" id="ARBA00022660"/>
    </source>
</evidence>
<keyword evidence="8" id="KW-1133">Transmembrane helix</keyword>
<evidence type="ECO:0000256" key="3">
    <source>
        <dbReference type="ARBA" id="ARBA00022448"/>
    </source>
</evidence>
<evidence type="ECO:0000256" key="12">
    <source>
        <dbReference type="RuleBase" id="RU003779"/>
    </source>
</evidence>
<evidence type="ECO:0000256" key="2">
    <source>
        <dbReference type="ARBA" id="ARBA00008388"/>
    </source>
</evidence>
<dbReference type="OrthoDB" id="16906at2759"/>
<feature type="region of interest" description="Disordered" evidence="13">
    <location>
        <begin position="373"/>
        <end position="399"/>
    </location>
</feature>
<comment type="caution">
    <text evidence="14">The sequence shown here is derived from an EMBL/GenBank/DDBJ whole genome shotgun (WGS) entry which is preliminary data.</text>
</comment>
<keyword evidence="11 12" id="KW-0472">Membrane</keyword>
<dbReference type="GO" id="GO:0016020">
    <property type="term" value="C:membrane"/>
    <property type="evidence" value="ECO:0007669"/>
    <property type="project" value="UniProtKB-SubCell"/>
</dbReference>
<evidence type="ECO:0000256" key="6">
    <source>
        <dbReference type="ARBA" id="ARBA00022723"/>
    </source>
</evidence>
<proteinExistence type="inferred from homology"/>
<keyword evidence="9 12" id="KW-0560">Oxidoreductase</keyword>
<keyword evidence="15" id="KW-1185">Reference proteome</keyword>
<evidence type="ECO:0000256" key="9">
    <source>
        <dbReference type="ARBA" id="ARBA00023002"/>
    </source>
</evidence>
<accession>A0A9W8DLD6</accession>
<keyword evidence="3" id="KW-0813">Transport</keyword>
<evidence type="ECO:0000256" key="5">
    <source>
        <dbReference type="ARBA" id="ARBA00022692"/>
    </source>
</evidence>
<evidence type="ECO:0000256" key="13">
    <source>
        <dbReference type="SAM" id="MobiDB-lite"/>
    </source>
</evidence>
<dbReference type="InterPro" id="IPR038659">
    <property type="entry name" value="AOX_sf"/>
</dbReference>
<dbReference type="PANTHER" id="PTHR31803">
    <property type="entry name" value="ALTERNATIVE OXIDASE"/>
    <property type="match status" value="1"/>
</dbReference>
<evidence type="ECO:0000256" key="10">
    <source>
        <dbReference type="ARBA" id="ARBA00023004"/>
    </source>
</evidence>
<dbReference type="Pfam" id="PF01786">
    <property type="entry name" value="AOX"/>
    <property type="match status" value="1"/>
</dbReference>
<organism evidence="14 15">
    <name type="scientific">Tieghemiomyces parasiticus</name>
    <dbReference type="NCBI Taxonomy" id="78921"/>
    <lineage>
        <taxon>Eukaryota</taxon>
        <taxon>Fungi</taxon>
        <taxon>Fungi incertae sedis</taxon>
        <taxon>Zoopagomycota</taxon>
        <taxon>Kickxellomycotina</taxon>
        <taxon>Dimargaritomycetes</taxon>
        <taxon>Dimargaritales</taxon>
        <taxon>Dimargaritaceae</taxon>
        <taxon>Tieghemiomyces</taxon>
    </lineage>
</organism>
<keyword evidence="6 12" id="KW-0479">Metal-binding</keyword>
<evidence type="ECO:0000256" key="11">
    <source>
        <dbReference type="ARBA" id="ARBA00023136"/>
    </source>
</evidence>